<dbReference type="AlphaFoldDB" id="A0A8J5W0B3"/>
<sequence length="83" mass="8609">MHAPIKLPSNIGSTPPTAGGHHRDNIPQRVEVEAEQVLGDGAGESVEVSSGDGGEASPQRWRRSKVEEPTSAIGAECGALNKP</sequence>
<name>A0A8J5W0B3_ZIZPA</name>
<reference evidence="2" key="2">
    <citation type="submission" date="2021-02" db="EMBL/GenBank/DDBJ databases">
        <authorList>
            <person name="Kimball J.A."/>
            <person name="Haas M.W."/>
            <person name="Macchietto M."/>
            <person name="Kono T."/>
            <person name="Duquette J."/>
            <person name="Shao M."/>
        </authorList>
    </citation>
    <scope>NUCLEOTIDE SEQUENCE</scope>
    <source>
        <tissue evidence="2">Fresh leaf tissue</tissue>
    </source>
</reference>
<evidence type="ECO:0000313" key="2">
    <source>
        <dbReference type="EMBL" id="KAG8081886.1"/>
    </source>
</evidence>
<evidence type="ECO:0000256" key="1">
    <source>
        <dbReference type="SAM" id="MobiDB-lite"/>
    </source>
</evidence>
<comment type="caution">
    <text evidence="2">The sequence shown here is derived from an EMBL/GenBank/DDBJ whole genome shotgun (WGS) entry which is preliminary data.</text>
</comment>
<proteinExistence type="predicted"/>
<reference evidence="2" key="1">
    <citation type="journal article" date="2021" name="bioRxiv">
        <title>Whole Genome Assembly and Annotation of Northern Wild Rice, Zizania palustris L., Supports a Whole Genome Duplication in the Zizania Genus.</title>
        <authorList>
            <person name="Haas M."/>
            <person name="Kono T."/>
            <person name="Macchietto M."/>
            <person name="Millas R."/>
            <person name="McGilp L."/>
            <person name="Shao M."/>
            <person name="Duquette J."/>
            <person name="Hirsch C.N."/>
            <person name="Kimball J."/>
        </authorList>
    </citation>
    <scope>NUCLEOTIDE SEQUENCE</scope>
    <source>
        <tissue evidence="2">Fresh leaf tissue</tissue>
    </source>
</reference>
<feature type="compositionally biased region" description="Basic and acidic residues" evidence="1">
    <location>
        <begin position="21"/>
        <end position="32"/>
    </location>
</feature>
<accession>A0A8J5W0B3</accession>
<keyword evidence="3" id="KW-1185">Reference proteome</keyword>
<dbReference type="Proteomes" id="UP000729402">
    <property type="component" value="Unassembled WGS sequence"/>
</dbReference>
<organism evidence="2 3">
    <name type="scientific">Zizania palustris</name>
    <name type="common">Northern wild rice</name>
    <dbReference type="NCBI Taxonomy" id="103762"/>
    <lineage>
        <taxon>Eukaryota</taxon>
        <taxon>Viridiplantae</taxon>
        <taxon>Streptophyta</taxon>
        <taxon>Embryophyta</taxon>
        <taxon>Tracheophyta</taxon>
        <taxon>Spermatophyta</taxon>
        <taxon>Magnoliopsida</taxon>
        <taxon>Liliopsida</taxon>
        <taxon>Poales</taxon>
        <taxon>Poaceae</taxon>
        <taxon>BOP clade</taxon>
        <taxon>Oryzoideae</taxon>
        <taxon>Oryzeae</taxon>
        <taxon>Zizaniinae</taxon>
        <taxon>Zizania</taxon>
    </lineage>
</organism>
<protein>
    <submittedName>
        <fullName evidence="2">Uncharacterized protein</fullName>
    </submittedName>
</protein>
<feature type="region of interest" description="Disordered" evidence="1">
    <location>
        <begin position="1"/>
        <end position="83"/>
    </location>
</feature>
<evidence type="ECO:0000313" key="3">
    <source>
        <dbReference type="Proteomes" id="UP000729402"/>
    </source>
</evidence>
<dbReference type="EMBL" id="JAAALK010000086">
    <property type="protein sequence ID" value="KAG8081886.1"/>
    <property type="molecule type" value="Genomic_DNA"/>
</dbReference>
<gene>
    <name evidence="2" type="ORF">GUJ93_ZPchr0014g47115</name>
</gene>